<evidence type="ECO:0000313" key="2">
    <source>
        <dbReference type="EMBL" id="KAL1897933.1"/>
    </source>
</evidence>
<accession>A0ABR3ZBD5</accession>
<gene>
    <name evidence="2" type="ORF">Sste5346_003785</name>
</gene>
<feature type="compositionally biased region" description="Low complexity" evidence="1">
    <location>
        <begin position="36"/>
        <end position="64"/>
    </location>
</feature>
<feature type="compositionally biased region" description="Basic residues" evidence="1">
    <location>
        <begin position="134"/>
        <end position="143"/>
    </location>
</feature>
<evidence type="ECO:0000313" key="3">
    <source>
        <dbReference type="Proteomes" id="UP001583186"/>
    </source>
</evidence>
<reference evidence="2 3" key="1">
    <citation type="journal article" date="2024" name="IMA Fungus">
        <title>IMA Genome - F19 : A genome assembly and annotation guide to empower mycologists, including annotated draft genome sequences of Ceratocystis pirilliformis, Diaporthe australafricana, Fusarium ophioides, Paecilomyces lecythidis, and Sporothrix stenoceras.</title>
        <authorList>
            <person name="Aylward J."/>
            <person name="Wilson A.M."/>
            <person name="Visagie C.M."/>
            <person name="Spraker J."/>
            <person name="Barnes I."/>
            <person name="Buitendag C."/>
            <person name="Ceriani C."/>
            <person name="Del Mar Angel L."/>
            <person name="du Plessis D."/>
            <person name="Fuchs T."/>
            <person name="Gasser K."/>
            <person name="Kramer D."/>
            <person name="Li W."/>
            <person name="Munsamy K."/>
            <person name="Piso A."/>
            <person name="Price J.L."/>
            <person name="Sonnekus B."/>
            <person name="Thomas C."/>
            <person name="van der Nest A."/>
            <person name="van Dijk A."/>
            <person name="van Heerden A."/>
            <person name="van Vuuren N."/>
            <person name="Yilmaz N."/>
            <person name="Duong T.A."/>
            <person name="van der Merwe N.A."/>
            <person name="Wingfield M.J."/>
            <person name="Wingfield B.D."/>
        </authorList>
    </citation>
    <scope>NUCLEOTIDE SEQUENCE [LARGE SCALE GENOMIC DNA]</scope>
    <source>
        <strain evidence="2 3">CMW 5346</strain>
    </source>
</reference>
<name>A0ABR3ZBD5_9PEZI</name>
<proteinExistence type="predicted"/>
<dbReference type="EMBL" id="JAWCUI010000017">
    <property type="protein sequence ID" value="KAL1897933.1"/>
    <property type="molecule type" value="Genomic_DNA"/>
</dbReference>
<feature type="compositionally biased region" description="Basic and acidic residues" evidence="1">
    <location>
        <begin position="120"/>
        <end position="131"/>
    </location>
</feature>
<feature type="region of interest" description="Disordered" evidence="1">
    <location>
        <begin position="102"/>
        <end position="143"/>
    </location>
</feature>
<keyword evidence="3" id="KW-1185">Reference proteome</keyword>
<organism evidence="2 3">
    <name type="scientific">Sporothrix stenoceras</name>
    <dbReference type="NCBI Taxonomy" id="5173"/>
    <lineage>
        <taxon>Eukaryota</taxon>
        <taxon>Fungi</taxon>
        <taxon>Dikarya</taxon>
        <taxon>Ascomycota</taxon>
        <taxon>Pezizomycotina</taxon>
        <taxon>Sordariomycetes</taxon>
        <taxon>Sordariomycetidae</taxon>
        <taxon>Ophiostomatales</taxon>
        <taxon>Ophiostomataceae</taxon>
        <taxon>Sporothrix</taxon>
    </lineage>
</organism>
<feature type="region of interest" description="Disordered" evidence="1">
    <location>
        <begin position="1"/>
        <end position="64"/>
    </location>
</feature>
<protein>
    <submittedName>
        <fullName evidence="2">Uncharacterized protein</fullName>
    </submittedName>
</protein>
<comment type="caution">
    <text evidence="2">The sequence shown here is derived from an EMBL/GenBank/DDBJ whole genome shotgun (WGS) entry which is preliminary data.</text>
</comment>
<evidence type="ECO:0000256" key="1">
    <source>
        <dbReference type="SAM" id="MobiDB-lite"/>
    </source>
</evidence>
<dbReference type="Proteomes" id="UP001583186">
    <property type="component" value="Unassembled WGS sequence"/>
</dbReference>
<sequence>MAHSRNSHTLKQESHRRDTNHHHHQQSSSVEMDRYGNASTTSNSSTGSASSFDSMDSYDGYGYDNSNVDQQAWMSFTIIEDDDLMFGGKPLCTWYEEDRRCSMGEEGAPSPCSSVDDDEEMHRGRQRDRPQYRSTKHKSEKKH</sequence>